<organism evidence="5 6">
    <name type="scientific">Hyperthermus butylicus (strain DSM 5456 / JCM 9403 / PLM1-5)</name>
    <dbReference type="NCBI Taxonomy" id="415426"/>
    <lineage>
        <taxon>Archaea</taxon>
        <taxon>Thermoproteota</taxon>
        <taxon>Thermoprotei</taxon>
        <taxon>Desulfurococcales</taxon>
        <taxon>Pyrodictiaceae</taxon>
        <taxon>Hyperthermus</taxon>
    </lineage>
</organism>
<dbReference type="Gene3D" id="3.40.50.300">
    <property type="entry name" value="P-loop containing nucleotide triphosphate hydrolases"/>
    <property type="match status" value="2"/>
</dbReference>
<evidence type="ECO:0000313" key="6">
    <source>
        <dbReference type="Proteomes" id="UP000002593"/>
    </source>
</evidence>
<keyword evidence="5" id="KW-0347">Helicase</keyword>
<evidence type="ECO:0000259" key="3">
    <source>
        <dbReference type="PROSITE" id="PS51192"/>
    </source>
</evidence>
<gene>
    <name evidence="5" type="ordered locus">Hbut_0975</name>
</gene>
<protein>
    <submittedName>
        <fullName evidence="5">ATP dependent helicase</fullName>
    </submittedName>
</protein>
<feature type="domain" description="Helicase C-terminal" evidence="4">
    <location>
        <begin position="254"/>
        <end position="400"/>
    </location>
</feature>
<dbReference type="STRING" id="415426.Hbut_0975"/>
<dbReference type="GO" id="GO:0004386">
    <property type="term" value="F:helicase activity"/>
    <property type="evidence" value="ECO:0007669"/>
    <property type="project" value="UniProtKB-KW"/>
</dbReference>
<dbReference type="KEGG" id="hbu:Hbut_0975"/>
<keyword evidence="2" id="KW-0067">ATP-binding</keyword>
<dbReference type="EMBL" id="CP000493">
    <property type="protein sequence ID" value="ABM80823.1"/>
    <property type="molecule type" value="Genomic_DNA"/>
</dbReference>
<dbReference type="PROSITE" id="PS51192">
    <property type="entry name" value="HELICASE_ATP_BIND_1"/>
    <property type="match status" value="1"/>
</dbReference>
<dbReference type="InterPro" id="IPR001650">
    <property type="entry name" value="Helicase_C-like"/>
</dbReference>
<dbReference type="Pfam" id="PF00270">
    <property type="entry name" value="DEAD"/>
    <property type="match status" value="1"/>
</dbReference>
<dbReference type="GO" id="GO:0016887">
    <property type="term" value="F:ATP hydrolysis activity"/>
    <property type="evidence" value="ECO:0007669"/>
    <property type="project" value="TreeGrafter"/>
</dbReference>
<accession>A2BLG2</accession>
<dbReference type="GO" id="GO:0003677">
    <property type="term" value="F:DNA binding"/>
    <property type="evidence" value="ECO:0007669"/>
    <property type="project" value="TreeGrafter"/>
</dbReference>
<dbReference type="SMART" id="SM00490">
    <property type="entry name" value="HELICc"/>
    <property type="match status" value="1"/>
</dbReference>
<dbReference type="Proteomes" id="UP000002593">
    <property type="component" value="Chromosome"/>
</dbReference>
<evidence type="ECO:0000256" key="2">
    <source>
        <dbReference type="ARBA" id="ARBA00022840"/>
    </source>
</evidence>
<dbReference type="PANTHER" id="PTHR47962">
    <property type="entry name" value="ATP-DEPENDENT HELICASE LHR-RELATED-RELATED"/>
    <property type="match status" value="1"/>
</dbReference>
<dbReference type="GO" id="GO:0005524">
    <property type="term" value="F:ATP binding"/>
    <property type="evidence" value="ECO:0007669"/>
    <property type="project" value="UniProtKB-KW"/>
</dbReference>
<dbReference type="InterPro" id="IPR014001">
    <property type="entry name" value="Helicase_ATP-bd"/>
</dbReference>
<dbReference type="InterPro" id="IPR045628">
    <property type="entry name" value="Lhr_WH_dom"/>
</dbReference>
<sequence>MSEERVYMQSRLEFEGAMSLLHEKVRELIRLRGWRELTEIQEKAIKPILEGHNVFIVAPTGYGKTEAALLPILSRMLEERVEPVALLYITPLRALINDIYERISWWASRFGFIVARKHGDVPHSERTRRLRHAPHILVTTPESLEIDLDWAPKFRQYYRNLRWVIVDEVHEIVSNKRGVQLAVLLERFRRIAGDFQLIMISATIGEPTIAARAFTGSSRRPLTVVSVEKRKPIEIVVDYVEAPSTKFWRAAAEKLVKHMEPLTLVFVNSKHAAEKLHGEIERMGVEGVVVHHASIHGEERRRIEKMAKEGKLNMIIATKTLELGIDIGSIRKVILFRPAGSVSSLLQRLGRSGHTIAGKISGIVLATDPLELLEAIAEARLAAKGKVEVPELPVKPLDMVARAILGMALSGEYTVNDMYDILSKVYYFRGLTRSEFDELIDYLKNAKMIKINNDGKVSCGPQFYKIWRFDAGDSKYSWWVQNFSQFFTTIGERRAYTVRTVDGRVVGELDTDFVVKVLRVGHVIRLGGRNWQVIGIDEHNGKVVVAETEQSITAIPFWKGKGPELSRLVIAELEKVIQETHRGQLNIPSSVKLTESAAAVLNGIIGEVRKYRYPAPARNKVIVEKLADEDVYVVLAPERVVRTLAYLVMLEAYRSSSDVYVKLNHYGFAVPSHSIAFNPLKFLVSLTREEFEERLREAVTRSPYFAEEAHNIQLVFGVTRKIKRSDGVAFEEIARQTLQNYFDPEAAWELIQGIREGRIKIVFNQSRTSMYARSVVEEVPEKPWVGDVGELIAETLEGMAFTVEELADAIGVPPEIVESKLRDLGKPGADNRVFYFIDVDTGEIRWGLVRDAAGIAVSEEFSSSFTPLQQDGLYLVLVKSENGTLIHAIVRVAEFVRNPEKLLEQIPFHEIHEVKVVPLTGYYEGQAPRYQQVPREIVPYLVLNAIAFIQKMQMSNPLI</sequence>
<dbReference type="Pfam" id="PF00271">
    <property type="entry name" value="Helicase_C"/>
    <property type="match status" value="1"/>
</dbReference>
<dbReference type="InterPro" id="IPR011545">
    <property type="entry name" value="DEAD/DEAH_box_helicase_dom"/>
</dbReference>
<dbReference type="Pfam" id="PF19306">
    <property type="entry name" value="WHD_Lhr"/>
    <property type="match status" value="1"/>
</dbReference>
<name>A2BLG2_HYPBU</name>
<dbReference type="PROSITE" id="PS51194">
    <property type="entry name" value="HELICASE_CTER"/>
    <property type="match status" value="1"/>
</dbReference>
<dbReference type="SUPFAM" id="SSF52540">
    <property type="entry name" value="P-loop containing nucleoside triphosphate hydrolases"/>
    <property type="match status" value="1"/>
</dbReference>
<dbReference type="InterPro" id="IPR052511">
    <property type="entry name" value="ATP-dep_Helicase"/>
</dbReference>
<keyword evidence="6" id="KW-1185">Reference proteome</keyword>
<evidence type="ECO:0000313" key="5">
    <source>
        <dbReference type="EMBL" id="ABM80823.1"/>
    </source>
</evidence>
<feature type="domain" description="Helicase ATP-binding" evidence="3">
    <location>
        <begin position="45"/>
        <end position="222"/>
    </location>
</feature>
<reference evidence="5 6" key="1">
    <citation type="journal article" date="2007" name="Archaea">
        <title>The genome of Hyperthermus butylicus: a sulfur-reducing, peptide fermenting, neutrophilic Crenarchaeote growing up to 108 degrees C.</title>
        <authorList>
            <person name="Brugger K."/>
            <person name="Chen L."/>
            <person name="Stark M."/>
            <person name="Zibat A."/>
            <person name="Redder P."/>
            <person name="Ruepp A."/>
            <person name="Awayez M."/>
            <person name="She Q."/>
            <person name="Garrett R.A."/>
            <person name="Klenk H.P."/>
        </authorList>
    </citation>
    <scope>NUCLEOTIDE SEQUENCE [LARGE SCALE GENOMIC DNA]</scope>
    <source>
        <strain evidence="6">DSM 5456 / JCM 9403 / PLM1-5</strain>
    </source>
</reference>
<evidence type="ECO:0000259" key="4">
    <source>
        <dbReference type="PROSITE" id="PS51194"/>
    </source>
</evidence>
<dbReference type="eggNOG" id="arCOG00557">
    <property type="taxonomic scope" value="Archaea"/>
</dbReference>
<dbReference type="HOGENOM" id="CLU_002025_0_0_2"/>
<dbReference type="PANTHER" id="PTHR47962:SF5">
    <property type="entry name" value="ATP-DEPENDENT HELICASE LHR-RELATED"/>
    <property type="match status" value="1"/>
</dbReference>
<evidence type="ECO:0000256" key="1">
    <source>
        <dbReference type="ARBA" id="ARBA00022741"/>
    </source>
</evidence>
<dbReference type="InterPro" id="IPR027417">
    <property type="entry name" value="P-loop_NTPase"/>
</dbReference>
<keyword evidence="5" id="KW-0378">Hydrolase</keyword>
<proteinExistence type="predicted"/>
<dbReference type="GO" id="GO:0140097">
    <property type="term" value="F:catalytic activity, acting on DNA"/>
    <property type="evidence" value="ECO:0007669"/>
    <property type="project" value="UniProtKB-ARBA"/>
</dbReference>
<dbReference type="EnsemblBacteria" id="ABM80823">
    <property type="protein sequence ID" value="ABM80823"/>
    <property type="gene ID" value="Hbut_0975"/>
</dbReference>
<keyword evidence="1" id="KW-0547">Nucleotide-binding</keyword>
<dbReference type="AlphaFoldDB" id="A2BLG2"/>
<dbReference type="SMART" id="SM00487">
    <property type="entry name" value="DEXDc"/>
    <property type="match status" value="1"/>
</dbReference>